<keyword evidence="7" id="KW-0325">Glycoprotein</keyword>
<evidence type="ECO:0000256" key="1">
    <source>
        <dbReference type="ARBA" id="ARBA00004167"/>
    </source>
</evidence>
<dbReference type="PANTHER" id="PTHR20961">
    <property type="entry name" value="GLYCOSYLTRANSFERASE"/>
    <property type="match status" value="1"/>
</dbReference>
<keyword evidence="6" id="KW-0472">Membrane</keyword>
<dbReference type="HOGENOM" id="CLU_033167_0_0_1"/>
<dbReference type="AlphaFoldDB" id="G4TB05"/>
<dbReference type="PANTHER" id="PTHR20961:SF38">
    <property type="entry name" value="PROTEIN O-LINKED-MANNOSE BETA-1,4-N-ACETYLGLUCOSAMINYLTRANSFERASE 2"/>
    <property type="match status" value="1"/>
</dbReference>
<dbReference type="Pfam" id="PF04577">
    <property type="entry name" value="Glyco_transf_61"/>
    <property type="match status" value="1"/>
</dbReference>
<evidence type="ECO:0000256" key="4">
    <source>
        <dbReference type="ARBA" id="ARBA00022692"/>
    </source>
</evidence>
<dbReference type="InterPro" id="IPR007657">
    <property type="entry name" value="Glycosyltransferase_61"/>
</dbReference>
<evidence type="ECO:0000256" key="5">
    <source>
        <dbReference type="ARBA" id="ARBA00022989"/>
    </source>
</evidence>
<dbReference type="OrthoDB" id="529273at2759"/>
<dbReference type="OMA" id="LFFGFWR"/>
<dbReference type="InParanoid" id="G4TB05"/>
<dbReference type="GO" id="GO:0005783">
    <property type="term" value="C:endoplasmic reticulum"/>
    <property type="evidence" value="ECO:0007669"/>
    <property type="project" value="TreeGrafter"/>
</dbReference>
<dbReference type="Proteomes" id="UP000007148">
    <property type="component" value="Unassembled WGS sequence"/>
</dbReference>
<keyword evidence="2" id="KW-0328">Glycosyltransferase</keyword>
<protein>
    <recommendedName>
        <fullName evidence="8">Glycosyltransferase 61 catalytic domain-containing protein</fullName>
    </recommendedName>
</protein>
<evidence type="ECO:0000256" key="3">
    <source>
        <dbReference type="ARBA" id="ARBA00022679"/>
    </source>
</evidence>
<accession>G4TB05</accession>
<keyword evidence="3" id="KW-0808">Transferase</keyword>
<organism evidence="9 10">
    <name type="scientific">Serendipita indica (strain DSM 11827)</name>
    <name type="common">Root endophyte fungus</name>
    <name type="synonym">Piriformospora indica</name>
    <dbReference type="NCBI Taxonomy" id="1109443"/>
    <lineage>
        <taxon>Eukaryota</taxon>
        <taxon>Fungi</taxon>
        <taxon>Dikarya</taxon>
        <taxon>Basidiomycota</taxon>
        <taxon>Agaricomycotina</taxon>
        <taxon>Agaricomycetes</taxon>
        <taxon>Sebacinales</taxon>
        <taxon>Serendipitaceae</taxon>
        <taxon>Serendipita</taxon>
    </lineage>
</organism>
<name>G4TB05_SERID</name>
<dbReference type="GO" id="GO:0016020">
    <property type="term" value="C:membrane"/>
    <property type="evidence" value="ECO:0007669"/>
    <property type="project" value="UniProtKB-SubCell"/>
</dbReference>
<dbReference type="eggNOG" id="ENOG502RV66">
    <property type="taxonomic scope" value="Eukaryota"/>
</dbReference>
<proteinExistence type="predicted"/>
<dbReference type="GO" id="GO:0097363">
    <property type="term" value="F:protein O-acetylglucosaminyltransferase activity"/>
    <property type="evidence" value="ECO:0007669"/>
    <property type="project" value="TreeGrafter"/>
</dbReference>
<comment type="subcellular location">
    <subcellularLocation>
        <location evidence="1">Membrane</location>
        <topology evidence="1">Single-pass membrane protein</topology>
    </subcellularLocation>
</comment>
<evidence type="ECO:0000313" key="9">
    <source>
        <dbReference type="EMBL" id="CCA68505.1"/>
    </source>
</evidence>
<dbReference type="InterPro" id="IPR049625">
    <property type="entry name" value="Glyco_transf_61_cat"/>
</dbReference>
<dbReference type="GO" id="GO:0035269">
    <property type="term" value="P:protein O-linked glycosylation via mannose"/>
    <property type="evidence" value="ECO:0007669"/>
    <property type="project" value="TreeGrafter"/>
</dbReference>
<evidence type="ECO:0000256" key="6">
    <source>
        <dbReference type="ARBA" id="ARBA00023136"/>
    </source>
</evidence>
<evidence type="ECO:0000256" key="7">
    <source>
        <dbReference type="ARBA" id="ARBA00023180"/>
    </source>
</evidence>
<reference evidence="9 10" key="1">
    <citation type="journal article" date="2011" name="PLoS Pathog.">
        <title>Endophytic Life Strategies Decoded by Genome and Transcriptome Analyses of the Mutualistic Root Symbiont Piriformospora indica.</title>
        <authorList>
            <person name="Zuccaro A."/>
            <person name="Lahrmann U."/>
            <person name="Guldener U."/>
            <person name="Langen G."/>
            <person name="Pfiffi S."/>
            <person name="Biedenkopf D."/>
            <person name="Wong P."/>
            <person name="Samans B."/>
            <person name="Grimm C."/>
            <person name="Basiewicz M."/>
            <person name="Murat C."/>
            <person name="Martin F."/>
            <person name="Kogel K.H."/>
        </authorList>
    </citation>
    <scope>NUCLEOTIDE SEQUENCE [LARGE SCALE GENOMIC DNA]</scope>
    <source>
        <strain evidence="9 10">DSM 11827</strain>
    </source>
</reference>
<evidence type="ECO:0000256" key="2">
    <source>
        <dbReference type="ARBA" id="ARBA00022676"/>
    </source>
</evidence>
<comment type="caution">
    <text evidence="9">The sequence shown here is derived from an EMBL/GenBank/DDBJ whole genome shotgun (WGS) entry which is preliminary data.</text>
</comment>
<keyword evidence="4" id="KW-0812">Transmembrane</keyword>
<evidence type="ECO:0000313" key="10">
    <source>
        <dbReference type="Proteomes" id="UP000007148"/>
    </source>
</evidence>
<sequence>MRTRLQDYVGEDTLHWGSQPVPLTKIPAHAPGWTVLDRLYFHKGTMYIVSDYPKLVPKPVHITSKGRRIQEGNVNIPDLEPTEEDLRVISTREAYGLFGQQAIRIGGVTFLVNESPQFMTHMYHFVAELLFGLWRTYSSLDPDLEVNGHTRLAAPKRICFTHLDAAHWRDYAAMNQYVLRAVFPSAILEFSDTWEERASLKNKTFVLDRVVFSDRVAAMHSEVFVKTDRIASVAYQLKSNFGWWNTIRMPVLEYSKVRINDVAPPVPVITYISRQGWGRRMLREHDHMRLVVGLYKLRDRLGYEVNIVELDRLSRAEQVRLAARTTIMMGVHGNGLTSLLWMKPSRRATVIEFFYPKGFAMDYQWTAEALGIKHYGVWDKETFTSPNVPPRAYPEGFQGNDIPVDAPTVLDLIERRLSPDELDMIP</sequence>
<keyword evidence="5" id="KW-1133">Transmembrane helix</keyword>
<keyword evidence="10" id="KW-1185">Reference proteome</keyword>
<gene>
    <name evidence="9" type="ORF">PIIN_02369</name>
</gene>
<dbReference type="EMBL" id="CAFZ01000034">
    <property type="protein sequence ID" value="CCA68505.1"/>
    <property type="molecule type" value="Genomic_DNA"/>
</dbReference>
<evidence type="ECO:0000259" key="8">
    <source>
        <dbReference type="Pfam" id="PF04577"/>
    </source>
</evidence>
<feature type="domain" description="Glycosyltransferase 61 catalytic" evidence="8">
    <location>
        <begin position="123"/>
        <end position="346"/>
    </location>
</feature>
<dbReference type="STRING" id="1109443.G4TB05"/>